<keyword evidence="10" id="KW-1185">Reference proteome</keyword>
<proteinExistence type="inferred from homology"/>
<keyword evidence="4 7" id="KW-1133">Transmembrane helix</keyword>
<dbReference type="OrthoDB" id="5189646at2"/>
<name>A0A2V1K655_9ACTO</name>
<evidence type="ECO:0000256" key="4">
    <source>
        <dbReference type="ARBA" id="ARBA00022989"/>
    </source>
</evidence>
<evidence type="ECO:0000256" key="8">
    <source>
        <dbReference type="SAM" id="MobiDB-lite"/>
    </source>
</evidence>
<comment type="similarity">
    <text evidence="7">Belongs to the CrgA family.</text>
</comment>
<evidence type="ECO:0000256" key="3">
    <source>
        <dbReference type="ARBA" id="ARBA00022692"/>
    </source>
</evidence>
<organism evidence="9 10">
    <name type="scientific">Ancrocorticia populi</name>
    <dbReference type="NCBI Taxonomy" id="2175228"/>
    <lineage>
        <taxon>Bacteria</taxon>
        <taxon>Bacillati</taxon>
        <taxon>Actinomycetota</taxon>
        <taxon>Actinomycetes</taxon>
        <taxon>Actinomycetales</taxon>
        <taxon>Actinomycetaceae</taxon>
        <taxon>Ancrocorticia</taxon>
    </lineage>
</organism>
<evidence type="ECO:0000256" key="2">
    <source>
        <dbReference type="ARBA" id="ARBA00022618"/>
    </source>
</evidence>
<reference evidence="10" key="1">
    <citation type="submission" date="2018-05" db="EMBL/GenBank/DDBJ databases">
        <authorList>
            <person name="Li Y."/>
        </authorList>
    </citation>
    <scope>NUCLEOTIDE SEQUENCE [LARGE SCALE GENOMIC DNA]</scope>
    <source>
        <strain evidence="10">sk1b4</strain>
    </source>
</reference>
<dbReference type="EMBL" id="QETB01000001">
    <property type="protein sequence ID" value="PWF26916.1"/>
    <property type="molecule type" value="Genomic_DNA"/>
</dbReference>
<feature type="transmembrane region" description="Helical" evidence="7">
    <location>
        <begin position="75"/>
        <end position="94"/>
    </location>
</feature>
<feature type="transmembrane region" description="Helical" evidence="7">
    <location>
        <begin position="41"/>
        <end position="63"/>
    </location>
</feature>
<dbReference type="GO" id="GO:0051301">
    <property type="term" value="P:cell division"/>
    <property type="evidence" value="ECO:0007669"/>
    <property type="project" value="UniProtKB-UniRule"/>
</dbReference>
<evidence type="ECO:0000313" key="9">
    <source>
        <dbReference type="EMBL" id="PWF26916.1"/>
    </source>
</evidence>
<keyword evidence="2 7" id="KW-0132">Cell division</keyword>
<accession>A0A2V1K655</accession>
<evidence type="ECO:0000256" key="7">
    <source>
        <dbReference type="HAMAP-Rule" id="MF_00631"/>
    </source>
</evidence>
<keyword evidence="6 7" id="KW-0131">Cell cycle</keyword>
<evidence type="ECO:0000256" key="5">
    <source>
        <dbReference type="ARBA" id="ARBA00023136"/>
    </source>
</evidence>
<evidence type="ECO:0000256" key="6">
    <source>
        <dbReference type="ARBA" id="ARBA00023306"/>
    </source>
</evidence>
<sequence>MAEDDKNKAAKGTKRGIEEQKQAAAARPKKQSPSDKHSPRWWAPLMVTLMIIGLIVVVLAYLFSGDLPVPGLGNGNLFIGFGIMLVGFLMTMGWR</sequence>
<comment type="caution">
    <text evidence="9">The sequence shown here is derived from an EMBL/GenBank/DDBJ whole genome shotgun (WGS) entry which is preliminary data.</text>
</comment>
<evidence type="ECO:0000313" key="10">
    <source>
        <dbReference type="Proteomes" id="UP000245283"/>
    </source>
</evidence>
<dbReference type="Pfam" id="PF06781">
    <property type="entry name" value="CrgA"/>
    <property type="match status" value="1"/>
</dbReference>
<comment type="subcellular location">
    <subcellularLocation>
        <location evidence="7">Cell membrane</location>
        <topology evidence="7">Multi-pass membrane protein</topology>
    </subcellularLocation>
</comment>
<keyword evidence="5 7" id="KW-0472">Membrane</keyword>
<feature type="region of interest" description="Disordered" evidence="8">
    <location>
        <begin position="1"/>
        <end position="39"/>
    </location>
</feature>
<gene>
    <name evidence="7" type="primary">crgA</name>
    <name evidence="9" type="ORF">DD236_00415</name>
</gene>
<dbReference type="AlphaFoldDB" id="A0A2V1K655"/>
<keyword evidence="3 7" id="KW-0812">Transmembrane</keyword>
<keyword evidence="1 7" id="KW-1003">Cell membrane</keyword>
<evidence type="ECO:0000256" key="1">
    <source>
        <dbReference type="ARBA" id="ARBA00022475"/>
    </source>
</evidence>
<dbReference type="Proteomes" id="UP000245283">
    <property type="component" value="Unassembled WGS sequence"/>
</dbReference>
<comment type="function">
    <text evidence="7">Involved in cell division.</text>
</comment>
<dbReference type="RefSeq" id="WP_109092417.1">
    <property type="nucleotide sequence ID" value="NZ_JBQDDV010000031.1"/>
</dbReference>
<dbReference type="InterPro" id="IPR009619">
    <property type="entry name" value="CrgA"/>
</dbReference>
<dbReference type="GO" id="GO:0005886">
    <property type="term" value="C:plasma membrane"/>
    <property type="evidence" value="ECO:0007669"/>
    <property type="project" value="UniProtKB-SubCell"/>
</dbReference>
<protein>
    <recommendedName>
        <fullName evidence="7">Cell division protein CrgA</fullName>
    </recommendedName>
</protein>
<dbReference type="HAMAP" id="MF_00631">
    <property type="entry name" value="CrgA"/>
    <property type="match status" value="1"/>
</dbReference>